<evidence type="ECO:0000313" key="2">
    <source>
        <dbReference type="EMBL" id="CAG8641513.1"/>
    </source>
</evidence>
<keyword evidence="3" id="KW-1185">Reference proteome</keyword>
<protein>
    <submittedName>
        <fullName evidence="2">26893_t:CDS:1</fullName>
    </submittedName>
</protein>
<dbReference type="EMBL" id="CAJVPY010005367">
    <property type="protein sequence ID" value="CAG8641513.1"/>
    <property type="molecule type" value="Genomic_DNA"/>
</dbReference>
<gene>
    <name evidence="2" type="ORF">DERYTH_LOCUS9683</name>
</gene>
<reference evidence="2" key="1">
    <citation type="submission" date="2021-06" db="EMBL/GenBank/DDBJ databases">
        <authorList>
            <person name="Kallberg Y."/>
            <person name="Tangrot J."/>
            <person name="Rosling A."/>
        </authorList>
    </citation>
    <scope>NUCLEOTIDE SEQUENCE</scope>
    <source>
        <strain evidence="2">MA453B</strain>
    </source>
</reference>
<comment type="caution">
    <text evidence="2">The sequence shown here is derived from an EMBL/GenBank/DDBJ whole genome shotgun (WGS) entry which is preliminary data.</text>
</comment>
<organism evidence="2 3">
    <name type="scientific">Dentiscutata erythropus</name>
    <dbReference type="NCBI Taxonomy" id="1348616"/>
    <lineage>
        <taxon>Eukaryota</taxon>
        <taxon>Fungi</taxon>
        <taxon>Fungi incertae sedis</taxon>
        <taxon>Mucoromycota</taxon>
        <taxon>Glomeromycotina</taxon>
        <taxon>Glomeromycetes</taxon>
        <taxon>Diversisporales</taxon>
        <taxon>Gigasporaceae</taxon>
        <taxon>Dentiscutata</taxon>
    </lineage>
</organism>
<dbReference type="AlphaFoldDB" id="A0A9N9GXI0"/>
<feature type="region of interest" description="Disordered" evidence="1">
    <location>
        <begin position="1"/>
        <end position="46"/>
    </location>
</feature>
<evidence type="ECO:0000313" key="3">
    <source>
        <dbReference type="Proteomes" id="UP000789405"/>
    </source>
</evidence>
<proteinExistence type="predicted"/>
<name>A0A9N9GXI0_9GLOM</name>
<feature type="compositionally biased region" description="Basic and acidic residues" evidence="1">
    <location>
        <begin position="30"/>
        <end position="46"/>
    </location>
</feature>
<evidence type="ECO:0000256" key="1">
    <source>
        <dbReference type="SAM" id="MobiDB-lite"/>
    </source>
</evidence>
<dbReference type="Proteomes" id="UP000789405">
    <property type="component" value="Unassembled WGS sequence"/>
</dbReference>
<sequence length="369" mass="42696">MPPEDTNILLPKQDPLERNDIPQDDDFDEDKALSSNDKDSQEENSDHTYNSTQRWYLFWLKYSKEMSYLLIIEKGYSRTFHEIDRQLSQKLPKDIKATNKILSKISYHILATFKLLDYLFKTLYNTKPAENKKEALKVWTILEQSMLAARSLLLDSLSHTIQVRRDLAINTIIPSHQPRAKHDKLFETTTTTKQTRALIQTSIEAEVEDSIKNLELQVIGKIFGLILHKGKEELAGGCCIQVEARMSRLVNSEKFVQENQSVTGTMQYRPVCKQVQQNVPEVLFPYFRQKSSDYKCIATSMERMQVLDKPSLNINTESFKQSNSKKSDNNFGLFSVANDTLVFYFISPSSRSPSYNFTELNHIQLLEIE</sequence>
<accession>A0A9N9GXI0</accession>